<feature type="domain" description="Protein arginine N-methyltransferase" evidence="8">
    <location>
        <begin position="160"/>
        <end position="324"/>
    </location>
</feature>
<dbReference type="KEGG" id="ngr:NAEGRDRAFT_80851"/>
<dbReference type="AlphaFoldDB" id="D2VQD0"/>
<keyword evidence="10" id="KW-1185">Reference proteome</keyword>
<dbReference type="FunFam" id="2.70.160.11:FF:000001">
    <property type="entry name" value="Blast:Protein arginine N-methyltransferase 1"/>
    <property type="match status" value="1"/>
</dbReference>
<dbReference type="eggNOG" id="KOG1499">
    <property type="taxonomic scope" value="Eukaryota"/>
</dbReference>
<dbReference type="Gene3D" id="3.40.50.150">
    <property type="entry name" value="Vaccinia Virus protein VP39"/>
    <property type="match status" value="1"/>
</dbReference>
<dbReference type="STRING" id="5762.D2VQD0"/>
<evidence type="ECO:0000313" key="10">
    <source>
        <dbReference type="Proteomes" id="UP000006671"/>
    </source>
</evidence>
<dbReference type="PROSITE" id="PS51678">
    <property type="entry name" value="SAM_MT_PRMT"/>
    <property type="match status" value="1"/>
</dbReference>
<dbReference type="RefSeq" id="XP_002673669.1">
    <property type="nucleotide sequence ID" value="XM_002673623.1"/>
</dbReference>
<dbReference type="InParanoid" id="D2VQD0"/>
<feature type="domain" description="Methyltransferase" evidence="7">
    <location>
        <begin position="54"/>
        <end position="154"/>
    </location>
</feature>
<dbReference type="FunCoup" id="D2VQD0">
    <property type="interactions" value="522"/>
</dbReference>
<evidence type="ECO:0000256" key="3">
    <source>
        <dbReference type="ARBA" id="ARBA00022679"/>
    </source>
</evidence>
<evidence type="ECO:0000256" key="4">
    <source>
        <dbReference type="ARBA" id="ARBA00022691"/>
    </source>
</evidence>
<dbReference type="InterPro" id="IPR041698">
    <property type="entry name" value="Methyltransf_25"/>
</dbReference>
<keyword evidence="3 6" id="KW-0808">Transferase</keyword>
<dbReference type="InterPro" id="IPR055135">
    <property type="entry name" value="PRMT_dom"/>
</dbReference>
<dbReference type="InterPro" id="IPR029063">
    <property type="entry name" value="SAM-dependent_MTases_sf"/>
</dbReference>
<evidence type="ECO:0000256" key="6">
    <source>
        <dbReference type="PROSITE-ProRule" id="PRU01015"/>
    </source>
</evidence>
<evidence type="ECO:0000313" key="9">
    <source>
        <dbReference type="EMBL" id="EFC40925.1"/>
    </source>
</evidence>
<dbReference type="FunFam" id="3.40.50.150:FF:000003">
    <property type="entry name" value="Blast:Protein arginine N-methyltransferase 1"/>
    <property type="match status" value="1"/>
</dbReference>
<evidence type="ECO:0000256" key="2">
    <source>
        <dbReference type="ARBA" id="ARBA00022603"/>
    </source>
</evidence>
<dbReference type="SUPFAM" id="SSF53335">
    <property type="entry name" value="S-adenosyl-L-methionine-dependent methyltransferases"/>
    <property type="match status" value="1"/>
</dbReference>
<organism evidence="10">
    <name type="scientific">Naegleria gruberi</name>
    <name type="common">Amoeba</name>
    <dbReference type="NCBI Taxonomy" id="5762"/>
    <lineage>
        <taxon>Eukaryota</taxon>
        <taxon>Discoba</taxon>
        <taxon>Heterolobosea</taxon>
        <taxon>Tetramitia</taxon>
        <taxon>Eutetramitia</taxon>
        <taxon>Vahlkampfiidae</taxon>
        <taxon>Naegleria</taxon>
    </lineage>
</organism>
<evidence type="ECO:0000259" key="7">
    <source>
        <dbReference type="Pfam" id="PF13649"/>
    </source>
</evidence>
<keyword evidence="4 6" id="KW-0949">S-adenosyl-L-methionine</keyword>
<keyword evidence="2 6" id="KW-0489">Methyltransferase</keyword>
<dbReference type="GO" id="GO:0035242">
    <property type="term" value="F:protein-arginine omega-N asymmetric methyltransferase activity"/>
    <property type="evidence" value="ECO:0007669"/>
    <property type="project" value="UniProtKB-EC"/>
</dbReference>
<dbReference type="GO" id="GO:0032259">
    <property type="term" value="P:methylation"/>
    <property type="evidence" value="ECO:0007669"/>
    <property type="project" value="UniProtKB-KW"/>
</dbReference>
<dbReference type="Pfam" id="PF22528">
    <property type="entry name" value="PRMT_C"/>
    <property type="match status" value="1"/>
</dbReference>
<dbReference type="VEuPathDB" id="AmoebaDB:NAEGRDRAFT_80851"/>
<evidence type="ECO:0000259" key="8">
    <source>
        <dbReference type="Pfam" id="PF22528"/>
    </source>
</evidence>
<dbReference type="Proteomes" id="UP000006671">
    <property type="component" value="Unassembled WGS sequence"/>
</dbReference>
<dbReference type="OrthoDB" id="7848332at2759"/>
<dbReference type="Pfam" id="PF13649">
    <property type="entry name" value="Methyltransf_25"/>
    <property type="match status" value="1"/>
</dbReference>
<accession>D2VQD0</accession>
<dbReference type="InterPro" id="IPR025799">
    <property type="entry name" value="Arg_MeTrfase"/>
</dbReference>
<sequence>MSSTTPENKTSKDYYFDSYSHFGIHEEMLKDGVRTNAYRDAIMQNKHLFKDKVVLDIGCGTGILCLFAAKAGAKRVIGMDMSDIIDKARQIVADNGFSGVIELIKGKVEDVKELPFGVEKVDIIISEWMGYFLLYESMLETVLYARDRWLAPGGYLFPDQCTMYVSGIEDSEYKKEKIEFWDNVYGFNFSAIKGDALREPLVDFVEGHQVITTQSKFLEIDLNTIQPGDLKYMKRTFEFQSQYQEYCQALIAWFDCVFSRGCHKPVHFSTGPFTEGTHWKQTVFYLENDLPLNPNDQIKGVIEISQNKNNHRDLDISIEYSINDGTSIKQEYIMR</sequence>
<protein>
    <recommendedName>
        <fullName evidence="1">type I protein arginine methyltransferase</fullName>
        <ecNumber evidence="1">2.1.1.319</ecNumber>
    </recommendedName>
</protein>
<comment type="catalytic activity">
    <reaction evidence="5">
        <text>L-arginyl-[protein] + S-adenosyl-L-methionine = N(omega)-methyl-L-arginyl-[protein] + S-adenosyl-L-homocysteine + H(+)</text>
        <dbReference type="Rhea" id="RHEA:48100"/>
        <dbReference type="Rhea" id="RHEA-COMP:10532"/>
        <dbReference type="Rhea" id="RHEA-COMP:11990"/>
        <dbReference type="ChEBI" id="CHEBI:15378"/>
        <dbReference type="ChEBI" id="CHEBI:29965"/>
        <dbReference type="ChEBI" id="CHEBI:57856"/>
        <dbReference type="ChEBI" id="CHEBI:59789"/>
        <dbReference type="ChEBI" id="CHEBI:65280"/>
    </reaction>
    <physiologicalReaction direction="left-to-right" evidence="5">
        <dbReference type="Rhea" id="RHEA:48101"/>
    </physiologicalReaction>
</comment>
<reference evidence="9 10" key="1">
    <citation type="journal article" date="2010" name="Cell">
        <title>The genome of Naegleria gruberi illuminates early eukaryotic versatility.</title>
        <authorList>
            <person name="Fritz-Laylin L.K."/>
            <person name="Prochnik S.E."/>
            <person name="Ginger M.L."/>
            <person name="Dacks J.B."/>
            <person name="Carpenter M.L."/>
            <person name="Field M.C."/>
            <person name="Kuo A."/>
            <person name="Paredez A."/>
            <person name="Chapman J."/>
            <person name="Pham J."/>
            <person name="Shu S."/>
            <person name="Neupane R."/>
            <person name="Cipriano M."/>
            <person name="Mancuso J."/>
            <person name="Tu H."/>
            <person name="Salamov A."/>
            <person name="Lindquist E."/>
            <person name="Shapiro H."/>
            <person name="Lucas S."/>
            <person name="Grigoriev I.V."/>
            <person name="Cande W.Z."/>
            <person name="Fulton C."/>
            <person name="Rokhsar D.S."/>
            <person name="Dawson S.C."/>
        </authorList>
    </citation>
    <scope>NUCLEOTIDE SEQUENCE [LARGE SCALE GENOMIC DNA]</scope>
    <source>
        <strain evidence="9 10">NEG-M</strain>
    </source>
</reference>
<dbReference type="OMA" id="CTHTKVK"/>
<dbReference type="EC" id="2.1.1.319" evidence="1"/>
<dbReference type="GO" id="GO:0042054">
    <property type="term" value="F:histone methyltransferase activity"/>
    <property type="evidence" value="ECO:0007669"/>
    <property type="project" value="TreeGrafter"/>
</dbReference>
<dbReference type="PANTHER" id="PTHR11006">
    <property type="entry name" value="PROTEIN ARGININE N-METHYLTRANSFERASE"/>
    <property type="match status" value="1"/>
</dbReference>
<dbReference type="GeneID" id="8855866"/>
<name>D2VQD0_NAEGR</name>
<proteinExistence type="predicted"/>
<gene>
    <name evidence="9" type="ORF">NAEGRDRAFT_80851</name>
</gene>
<dbReference type="EMBL" id="GG738889">
    <property type="protein sequence ID" value="EFC40925.1"/>
    <property type="molecule type" value="Genomic_DNA"/>
</dbReference>
<evidence type="ECO:0000256" key="1">
    <source>
        <dbReference type="ARBA" id="ARBA00011925"/>
    </source>
</evidence>
<dbReference type="CDD" id="cd02440">
    <property type="entry name" value="AdoMet_MTases"/>
    <property type="match status" value="1"/>
</dbReference>
<dbReference type="Gene3D" id="2.70.160.11">
    <property type="entry name" value="Hnrnp arginine n-methyltransferase1"/>
    <property type="match status" value="1"/>
</dbReference>
<dbReference type="GO" id="GO:0005634">
    <property type="term" value="C:nucleus"/>
    <property type="evidence" value="ECO:0007669"/>
    <property type="project" value="TreeGrafter"/>
</dbReference>
<evidence type="ECO:0000256" key="5">
    <source>
        <dbReference type="ARBA" id="ARBA00049303"/>
    </source>
</evidence>
<dbReference type="PANTHER" id="PTHR11006:SF53">
    <property type="entry name" value="PROTEIN ARGININE N-METHYLTRANSFERASE 3"/>
    <property type="match status" value="1"/>
</dbReference>